<dbReference type="Gene3D" id="3.10.450.50">
    <property type="match status" value="1"/>
</dbReference>
<evidence type="ECO:0000313" key="2">
    <source>
        <dbReference type="Proteomes" id="UP000031368"/>
    </source>
</evidence>
<dbReference type="Pfam" id="PF07366">
    <property type="entry name" value="SnoaL"/>
    <property type="match status" value="1"/>
</dbReference>
<organism evidence="1 2">
    <name type="scientific">Rhizobium gallicum bv. gallicum R602sp</name>
    <dbReference type="NCBI Taxonomy" id="1041138"/>
    <lineage>
        <taxon>Bacteria</taxon>
        <taxon>Pseudomonadati</taxon>
        <taxon>Pseudomonadota</taxon>
        <taxon>Alphaproteobacteria</taxon>
        <taxon>Hyphomicrobiales</taxon>
        <taxon>Rhizobiaceae</taxon>
        <taxon>Rhizobium/Agrobacterium group</taxon>
        <taxon>Rhizobium</taxon>
    </lineage>
</organism>
<dbReference type="SUPFAM" id="SSF54427">
    <property type="entry name" value="NTF2-like"/>
    <property type="match status" value="1"/>
</dbReference>
<dbReference type="Proteomes" id="UP000031368">
    <property type="component" value="Chromosome"/>
</dbReference>
<dbReference type="HOGENOM" id="CLU_100997_5_3_5"/>
<gene>
    <name evidence="1" type="ORF">RGR602_CH00797</name>
</gene>
<dbReference type="EMBL" id="CP006877">
    <property type="protein sequence ID" value="AJD40159.1"/>
    <property type="molecule type" value="Genomic_DNA"/>
</dbReference>
<dbReference type="KEGG" id="rga:RGR602_CH00797"/>
<dbReference type="InterPro" id="IPR032710">
    <property type="entry name" value="NTF2-like_dom_sf"/>
</dbReference>
<protein>
    <submittedName>
        <fullName evidence="1">NTF2 domain-containing protein</fullName>
    </submittedName>
</protein>
<accession>A0A0B4WX77</accession>
<dbReference type="GO" id="GO:0030638">
    <property type="term" value="P:polyketide metabolic process"/>
    <property type="evidence" value="ECO:0007669"/>
    <property type="project" value="InterPro"/>
</dbReference>
<keyword evidence="2" id="KW-1185">Reference proteome</keyword>
<reference evidence="1 2" key="1">
    <citation type="submission" date="2013-11" db="EMBL/GenBank/DDBJ databases">
        <title>Complete genome sequence of Rhizobium gallicum bv. gallicum R602.</title>
        <authorList>
            <person name="Bustos P."/>
            <person name="Santamaria R.I."/>
            <person name="Lozano L."/>
            <person name="Acosta J.L."/>
            <person name="Ormeno-Orrillo E."/>
            <person name="Rogel M.A."/>
            <person name="Romero D."/>
            <person name="Cevallos M.A."/>
            <person name="Martinez-Romero E."/>
            <person name="Gonzalez V."/>
        </authorList>
    </citation>
    <scope>NUCLEOTIDE SEQUENCE [LARGE SCALE GENOMIC DNA]</scope>
    <source>
        <strain evidence="1 2">R602</strain>
    </source>
</reference>
<sequence>MSRAELSAIYRDYIACLNARGWQRLGRFVGDDVRHNGRPLGLAGYRAMLERDVEEIPDLRFDVQLLTSDPPLMACRLAFDCAPKGTFLGLPVNGKRVFFTENVFYRFDREKIDEVWSIIDKAAIEAQL</sequence>
<evidence type="ECO:0000313" key="1">
    <source>
        <dbReference type="EMBL" id="AJD40159.1"/>
    </source>
</evidence>
<proteinExistence type="predicted"/>
<name>A0A0B4WX77_9HYPH</name>
<dbReference type="InterPro" id="IPR009959">
    <property type="entry name" value="Cyclase_SnoaL-like"/>
</dbReference>
<dbReference type="AlphaFoldDB" id="A0A0B4WX77"/>
<dbReference type="RefSeq" id="WP_039844029.1">
    <property type="nucleotide sequence ID" value="NZ_CP006877.1"/>
</dbReference>